<evidence type="ECO:0000256" key="2">
    <source>
        <dbReference type="ARBA" id="ARBA00022723"/>
    </source>
</evidence>
<feature type="compositionally biased region" description="Polar residues" evidence="5">
    <location>
        <begin position="43"/>
        <end position="64"/>
    </location>
</feature>
<keyword evidence="9" id="KW-1185">Reference proteome</keyword>
<evidence type="ECO:0000256" key="6">
    <source>
        <dbReference type="SAM" id="SignalP"/>
    </source>
</evidence>
<keyword evidence="2 4" id="KW-0479">Metal-binding</keyword>
<keyword evidence="6" id="KW-0732">Signal</keyword>
<dbReference type="InterPro" id="IPR036909">
    <property type="entry name" value="Cyt_c-like_dom_sf"/>
</dbReference>
<evidence type="ECO:0000256" key="1">
    <source>
        <dbReference type="ARBA" id="ARBA00022617"/>
    </source>
</evidence>
<dbReference type="PROSITE" id="PS51007">
    <property type="entry name" value="CYTC"/>
    <property type="match status" value="1"/>
</dbReference>
<feature type="signal peptide" evidence="6">
    <location>
        <begin position="1"/>
        <end position="23"/>
    </location>
</feature>
<protein>
    <recommendedName>
        <fullName evidence="7">Cytochrome c domain-containing protein</fullName>
    </recommendedName>
</protein>
<dbReference type="InterPro" id="IPR009056">
    <property type="entry name" value="Cyt_c-like_dom"/>
</dbReference>
<proteinExistence type="predicted"/>
<dbReference type="GO" id="GO:0046872">
    <property type="term" value="F:metal ion binding"/>
    <property type="evidence" value="ECO:0007669"/>
    <property type="project" value="UniProtKB-KW"/>
</dbReference>
<keyword evidence="3 4" id="KW-0408">Iron</keyword>
<gene>
    <name evidence="8" type="ORF">SAMN06296036_120124</name>
</gene>
<feature type="compositionally biased region" description="Acidic residues" evidence="5">
    <location>
        <begin position="65"/>
        <end position="89"/>
    </location>
</feature>
<keyword evidence="1 4" id="KW-0349">Heme</keyword>
<name>A0A1Y6CL02_9BACT</name>
<organism evidence="8 9">
    <name type="scientific">Pseudobacteriovorax antillogorgiicola</name>
    <dbReference type="NCBI Taxonomy" id="1513793"/>
    <lineage>
        <taxon>Bacteria</taxon>
        <taxon>Pseudomonadati</taxon>
        <taxon>Bdellovibrionota</taxon>
        <taxon>Oligoflexia</taxon>
        <taxon>Oligoflexales</taxon>
        <taxon>Pseudobacteriovoracaceae</taxon>
        <taxon>Pseudobacteriovorax</taxon>
    </lineage>
</organism>
<evidence type="ECO:0000313" key="8">
    <source>
        <dbReference type="EMBL" id="SMF60428.1"/>
    </source>
</evidence>
<reference evidence="9" key="1">
    <citation type="submission" date="2017-04" db="EMBL/GenBank/DDBJ databases">
        <authorList>
            <person name="Varghese N."/>
            <person name="Submissions S."/>
        </authorList>
    </citation>
    <scope>NUCLEOTIDE SEQUENCE [LARGE SCALE GENOMIC DNA]</scope>
    <source>
        <strain evidence="9">RKEM611</strain>
    </source>
</reference>
<dbReference type="GO" id="GO:0009055">
    <property type="term" value="F:electron transfer activity"/>
    <property type="evidence" value="ECO:0007669"/>
    <property type="project" value="InterPro"/>
</dbReference>
<evidence type="ECO:0000256" key="5">
    <source>
        <dbReference type="SAM" id="MobiDB-lite"/>
    </source>
</evidence>
<accession>A0A1Y6CL02</accession>
<dbReference type="GO" id="GO:0020037">
    <property type="term" value="F:heme binding"/>
    <property type="evidence" value="ECO:0007669"/>
    <property type="project" value="InterPro"/>
</dbReference>
<evidence type="ECO:0000259" key="7">
    <source>
        <dbReference type="PROSITE" id="PS51007"/>
    </source>
</evidence>
<dbReference type="AlphaFoldDB" id="A0A1Y6CL02"/>
<evidence type="ECO:0000256" key="3">
    <source>
        <dbReference type="ARBA" id="ARBA00023004"/>
    </source>
</evidence>
<dbReference type="RefSeq" id="WP_159455568.1">
    <property type="nucleotide sequence ID" value="NZ_FWZT01000020.1"/>
</dbReference>
<dbReference type="PROSITE" id="PS51257">
    <property type="entry name" value="PROKAR_LIPOPROTEIN"/>
    <property type="match status" value="1"/>
</dbReference>
<feature type="domain" description="Cytochrome c" evidence="7">
    <location>
        <begin position="103"/>
        <end position="171"/>
    </location>
</feature>
<dbReference type="Proteomes" id="UP000192907">
    <property type="component" value="Unassembled WGS sequence"/>
</dbReference>
<sequence length="171" mass="17460">MGHQRGKIMSLLARILLAYMAWALVACGVNQDTNAGAYKRSQEGGTSQGASPASGDQSAQTAGNSDEDTATTGEEEVAADEEEEAEDGAVVDPAEAEAQAAALLKAQGKEIYDNNCMGCHMAPAATTLNARDPALLVGAANIAPHVAAGINANFPNNGMAEAIIAYLVDPT</sequence>
<dbReference type="STRING" id="1513793.SAMN06296036_120124"/>
<evidence type="ECO:0000313" key="9">
    <source>
        <dbReference type="Proteomes" id="UP000192907"/>
    </source>
</evidence>
<evidence type="ECO:0000256" key="4">
    <source>
        <dbReference type="PROSITE-ProRule" id="PRU00433"/>
    </source>
</evidence>
<dbReference type="SUPFAM" id="SSF46626">
    <property type="entry name" value="Cytochrome c"/>
    <property type="match status" value="1"/>
</dbReference>
<dbReference type="EMBL" id="FWZT01000020">
    <property type="protein sequence ID" value="SMF60428.1"/>
    <property type="molecule type" value="Genomic_DNA"/>
</dbReference>
<feature type="chain" id="PRO_5012170183" description="Cytochrome c domain-containing protein" evidence="6">
    <location>
        <begin position="24"/>
        <end position="171"/>
    </location>
</feature>
<feature type="region of interest" description="Disordered" evidence="5">
    <location>
        <begin position="38"/>
        <end position="89"/>
    </location>
</feature>